<dbReference type="CDD" id="cd05672">
    <property type="entry name" value="M20_ACY1L2-like"/>
    <property type="match status" value="1"/>
</dbReference>
<reference evidence="3" key="1">
    <citation type="journal article" date="2020" name="mSystems">
        <title>Genome- and Community-Level Interaction Insights into Carbon Utilization and Element Cycling Functions of Hydrothermarchaeota in Hydrothermal Sediment.</title>
        <authorList>
            <person name="Zhou Z."/>
            <person name="Liu Y."/>
            <person name="Xu W."/>
            <person name="Pan J."/>
            <person name="Luo Z.H."/>
            <person name="Li M."/>
        </authorList>
    </citation>
    <scope>NUCLEOTIDE SEQUENCE [LARGE SCALE GENOMIC DNA]</scope>
    <source>
        <strain evidence="3">SpSt-1179</strain>
    </source>
</reference>
<evidence type="ECO:0000313" key="3">
    <source>
        <dbReference type="EMBL" id="HDP77897.1"/>
    </source>
</evidence>
<dbReference type="Gene3D" id="3.40.630.10">
    <property type="entry name" value="Zn peptidases"/>
    <property type="match status" value="1"/>
</dbReference>
<dbReference type="InterPro" id="IPR017439">
    <property type="entry name" value="Amidohydrolase"/>
</dbReference>
<dbReference type="InterPro" id="IPR052030">
    <property type="entry name" value="Peptidase_M20/M20A_hydrolases"/>
</dbReference>
<organism evidence="3">
    <name type="scientific">Mesotoga infera</name>
    <dbReference type="NCBI Taxonomy" id="1236046"/>
    <lineage>
        <taxon>Bacteria</taxon>
        <taxon>Thermotogati</taxon>
        <taxon>Thermotogota</taxon>
        <taxon>Thermotogae</taxon>
        <taxon>Kosmotogales</taxon>
        <taxon>Kosmotogaceae</taxon>
        <taxon>Mesotoga</taxon>
    </lineage>
</organism>
<name>A0A7C1CTW4_9BACT</name>
<dbReference type="PANTHER" id="PTHR30575:SF0">
    <property type="entry name" value="XAA-ARG DIPEPTIDASE"/>
    <property type="match status" value="1"/>
</dbReference>
<comment type="caution">
    <text evidence="3">The sequence shown here is derived from an EMBL/GenBank/DDBJ whole genome shotgun (WGS) entry which is preliminary data.</text>
</comment>
<dbReference type="Pfam" id="PF07687">
    <property type="entry name" value="M20_dimer"/>
    <property type="match status" value="1"/>
</dbReference>
<dbReference type="SUPFAM" id="SSF53187">
    <property type="entry name" value="Zn-dependent exopeptidases"/>
    <property type="match status" value="1"/>
</dbReference>
<sequence>MKNRAAIIKSVDLISADVVGLAKRIFEFSELSYEEYKSAETLIDFLKGKGFSVESPAIEELPTSFIASYGSSGPRVAVMAEYDALPEIGHACGHNLICTTSIAAAVALKDSGAIDEAGGTVVVVGCPAEERGGAKRVLVEKGVFDDMSAALIIHPASMSTGFDISYALKTFSIEYFGKAAHAAADPAKGVNALDAVIQMFNGISAMRQQLPEKVRVHGIITNGGQSFNTIPDYSSAEIGIRALTMEEVDEVSEKFRRVVEAGALATGCEFSLKQTEQMEEVYVNVPIARLLDKNFESAGEETTPRTYEQGVGSTDVGSVTHVLPAIQGYIDITGGKDIPTHTKEFASCASSEYGYKAMLRAAKAMALTVYDLLSDQSVLKEAVDYFEERRKEF</sequence>
<comment type="similarity">
    <text evidence="1">Belongs to the peptidase M20A family.</text>
</comment>
<dbReference type="FunFam" id="3.30.70.360:FF:000004">
    <property type="entry name" value="Peptidase M20 domain-containing protein 2"/>
    <property type="match status" value="1"/>
</dbReference>
<dbReference type="GO" id="GO:0005737">
    <property type="term" value="C:cytoplasm"/>
    <property type="evidence" value="ECO:0007669"/>
    <property type="project" value="TreeGrafter"/>
</dbReference>
<proteinExistence type="inferred from homology"/>
<dbReference type="Gene3D" id="3.30.70.360">
    <property type="match status" value="1"/>
</dbReference>
<dbReference type="InterPro" id="IPR036264">
    <property type="entry name" value="Bact_exopeptidase_dim_dom"/>
</dbReference>
<dbReference type="AlphaFoldDB" id="A0A7C1CTW4"/>
<evidence type="ECO:0000256" key="1">
    <source>
        <dbReference type="PIRNR" id="PIRNR037226"/>
    </source>
</evidence>
<dbReference type="SUPFAM" id="SSF55031">
    <property type="entry name" value="Bacterial exopeptidase dimerisation domain"/>
    <property type="match status" value="1"/>
</dbReference>
<gene>
    <name evidence="3" type="ORF">ENN47_06905</name>
</gene>
<protein>
    <recommendedName>
        <fullName evidence="1">Peptidase M20 domain-containing protein 2</fullName>
    </recommendedName>
</protein>
<dbReference type="GO" id="GO:0016805">
    <property type="term" value="F:dipeptidase activity"/>
    <property type="evidence" value="ECO:0007669"/>
    <property type="project" value="InterPro"/>
</dbReference>
<dbReference type="PANTHER" id="PTHR30575">
    <property type="entry name" value="PEPTIDASE M20"/>
    <property type="match status" value="1"/>
</dbReference>
<dbReference type="NCBIfam" id="TIGR01891">
    <property type="entry name" value="amidohydrolases"/>
    <property type="match status" value="1"/>
</dbReference>
<dbReference type="GO" id="GO:0071713">
    <property type="term" value="F:para-aminobenzoyl-glutamate hydrolase activity"/>
    <property type="evidence" value="ECO:0007669"/>
    <property type="project" value="TreeGrafter"/>
</dbReference>
<dbReference type="InterPro" id="IPR002933">
    <property type="entry name" value="Peptidase_M20"/>
</dbReference>
<dbReference type="GO" id="GO:0046657">
    <property type="term" value="P:folic acid catabolic process"/>
    <property type="evidence" value="ECO:0007669"/>
    <property type="project" value="TreeGrafter"/>
</dbReference>
<accession>A0A7C1CTW4</accession>
<dbReference type="Pfam" id="PF01546">
    <property type="entry name" value="Peptidase_M20"/>
    <property type="match status" value="1"/>
</dbReference>
<evidence type="ECO:0000259" key="2">
    <source>
        <dbReference type="Pfam" id="PF07687"/>
    </source>
</evidence>
<feature type="domain" description="Peptidase M20 dimerisation" evidence="2">
    <location>
        <begin position="168"/>
        <end position="263"/>
    </location>
</feature>
<dbReference type="Proteomes" id="UP000886198">
    <property type="component" value="Unassembled WGS sequence"/>
</dbReference>
<dbReference type="InterPro" id="IPR011650">
    <property type="entry name" value="Peptidase_M20_dimer"/>
</dbReference>
<dbReference type="PIRSF" id="PIRSF037226">
    <property type="entry name" value="Amidohydrolase_ACY1L2_prd"/>
    <property type="match status" value="1"/>
</dbReference>
<dbReference type="InterPro" id="IPR017144">
    <property type="entry name" value="Xaa-Arg_dipeptidase"/>
</dbReference>
<dbReference type="EMBL" id="DSBT01000182">
    <property type="protein sequence ID" value="HDP77897.1"/>
    <property type="molecule type" value="Genomic_DNA"/>
</dbReference>